<dbReference type="InterPro" id="IPR023367">
    <property type="entry name" value="Peptidase_M42_dom2"/>
</dbReference>
<dbReference type="PANTHER" id="PTHR32481:SF7">
    <property type="entry name" value="AMINOPEPTIDASE YHFE-RELATED"/>
    <property type="match status" value="1"/>
</dbReference>
<evidence type="ECO:0000256" key="1">
    <source>
        <dbReference type="ARBA" id="ARBA00006272"/>
    </source>
</evidence>
<evidence type="ECO:0000256" key="5">
    <source>
        <dbReference type="ARBA" id="ARBA00022801"/>
    </source>
</evidence>
<evidence type="ECO:0000313" key="9">
    <source>
        <dbReference type="EMBL" id="PSN89855.1"/>
    </source>
</evidence>
<dbReference type="Gene3D" id="3.40.630.10">
    <property type="entry name" value="Zn peptidases"/>
    <property type="match status" value="1"/>
</dbReference>
<proteinExistence type="inferred from homology"/>
<evidence type="ECO:0000256" key="3">
    <source>
        <dbReference type="ARBA" id="ARBA00022670"/>
    </source>
</evidence>
<feature type="binding site" evidence="8">
    <location>
        <position position="171"/>
    </location>
    <ligand>
        <name>Zn(2+)</name>
        <dbReference type="ChEBI" id="CHEBI:29105"/>
        <label>2</label>
    </ligand>
</feature>
<dbReference type="SUPFAM" id="SSF53187">
    <property type="entry name" value="Zn-dependent exopeptidases"/>
    <property type="match status" value="1"/>
</dbReference>
<dbReference type="EMBL" id="NEXJ01000106">
    <property type="protein sequence ID" value="PSN89855.1"/>
    <property type="molecule type" value="Genomic_DNA"/>
</dbReference>
<organism evidence="9 10">
    <name type="scientific">Candidatus Marsarchaeota G2 archaeon ECH_B_SAG-M15</name>
    <dbReference type="NCBI Taxonomy" id="1978162"/>
    <lineage>
        <taxon>Archaea</taxon>
        <taxon>Candidatus Marsarchaeota</taxon>
        <taxon>Candidatus Marsarchaeota group 2</taxon>
    </lineage>
</organism>
<evidence type="ECO:0000256" key="4">
    <source>
        <dbReference type="ARBA" id="ARBA00022723"/>
    </source>
</evidence>
<comment type="similarity">
    <text evidence="1 6">Belongs to the peptidase M42 family.</text>
</comment>
<keyword evidence="2" id="KW-0031">Aminopeptidase</keyword>
<dbReference type="Proteomes" id="UP000240490">
    <property type="component" value="Unassembled WGS sequence"/>
</dbReference>
<dbReference type="PANTHER" id="PTHR32481">
    <property type="entry name" value="AMINOPEPTIDASE"/>
    <property type="match status" value="1"/>
</dbReference>
<protein>
    <recommendedName>
        <fullName evidence="11">Peptidase M42</fullName>
    </recommendedName>
</protein>
<dbReference type="CDD" id="cd05656">
    <property type="entry name" value="M42_Frv"/>
    <property type="match status" value="1"/>
</dbReference>
<evidence type="ECO:0000256" key="2">
    <source>
        <dbReference type="ARBA" id="ARBA00022438"/>
    </source>
</evidence>
<reference evidence="9 10" key="1">
    <citation type="submission" date="2017-04" db="EMBL/GenBank/DDBJ databases">
        <title>Novel microbial lineages endemic to geothermal iron-oxide mats fill important gaps in the evolutionary history of Archaea.</title>
        <authorList>
            <person name="Jay Z.J."/>
            <person name="Beam J.P."/>
            <person name="Dlakic M."/>
            <person name="Rusch D.B."/>
            <person name="Kozubal M.A."/>
            <person name="Inskeep W.P."/>
        </authorList>
    </citation>
    <scope>NUCLEOTIDE SEQUENCE [LARGE SCALE GENOMIC DNA]</scope>
    <source>
        <strain evidence="9">ECH_B_SAG-M15</strain>
    </source>
</reference>
<feature type="active site" description="Proton acceptor" evidence="7">
    <location>
        <position position="203"/>
    </location>
</feature>
<accession>A0A2R6AU08</accession>
<feature type="binding site" evidence="8">
    <location>
        <position position="171"/>
    </location>
    <ligand>
        <name>Zn(2+)</name>
        <dbReference type="ChEBI" id="CHEBI:29105"/>
        <label>1</label>
    </ligand>
</feature>
<dbReference type="AlphaFoldDB" id="A0A2R6AU08"/>
<keyword evidence="3" id="KW-0645">Protease</keyword>
<feature type="binding site" evidence="8">
    <location>
        <position position="204"/>
    </location>
    <ligand>
        <name>Zn(2+)</name>
        <dbReference type="ChEBI" id="CHEBI:29105"/>
        <label>2</label>
    </ligand>
</feature>
<evidence type="ECO:0000256" key="7">
    <source>
        <dbReference type="PIRSR" id="PIRSR001123-1"/>
    </source>
</evidence>
<dbReference type="GO" id="GO:0046872">
    <property type="term" value="F:metal ion binding"/>
    <property type="evidence" value="ECO:0007669"/>
    <property type="project" value="UniProtKB-UniRule"/>
</dbReference>
<comment type="caution">
    <text evidence="9">The sequence shown here is derived from an EMBL/GenBank/DDBJ whole genome shotgun (WGS) entry which is preliminary data.</text>
</comment>
<dbReference type="Pfam" id="PF05343">
    <property type="entry name" value="Peptidase_M42"/>
    <property type="match status" value="1"/>
</dbReference>
<evidence type="ECO:0000313" key="10">
    <source>
        <dbReference type="Proteomes" id="UP000240490"/>
    </source>
</evidence>
<dbReference type="InterPro" id="IPR051464">
    <property type="entry name" value="Peptidase_M42_aminopept"/>
</dbReference>
<evidence type="ECO:0000256" key="6">
    <source>
        <dbReference type="PIRNR" id="PIRNR001123"/>
    </source>
</evidence>
<dbReference type="PIRSF" id="PIRSF001123">
    <property type="entry name" value="PepA_GA"/>
    <property type="match status" value="1"/>
</dbReference>
<keyword evidence="5" id="KW-0378">Hydrolase</keyword>
<feature type="binding site" evidence="8">
    <location>
        <position position="314"/>
    </location>
    <ligand>
        <name>Zn(2+)</name>
        <dbReference type="ChEBI" id="CHEBI:29105"/>
        <label>2</label>
    </ligand>
</feature>
<sequence>MDGSLEKLLGLDGPSGFEDRVRGFLEAEFRRYADRVYVDGLGNLYAERLGDEKKRLMFCAHMDEVGFMVQHITQAGFVRFTPLGGWDERVLPGMEVKILGVEEVYGVVATKPPHITSEAERKKVMEFDELYVDTGLSSKELGELGVEVGTPIVPASTPRVRGNIVKSKALDDRVGCYNLLRILRGFQTGRDTPTLIFVATAQEEVGTRGAHVVSNTQRADVALVLEATVAVDTPNVPEDKCPSKMGGGAVLTVMDRSMIANQHVFRSLKTLAEKHGVKHQIKKPGFGGTDAGPIHLAGNGTPSGVISVPCRYIHTANSYMDLSDIEEVLKLSEAFIQEFPQKP</sequence>
<dbReference type="SUPFAM" id="SSF101821">
    <property type="entry name" value="Aminopeptidase/glucanase lid domain"/>
    <property type="match status" value="1"/>
</dbReference>
<comment type="cofactor">
    <cofactor evidence="8">
        <name>a divalent metal cation</name>
        <dbReference type="ChEBI" id="CHEBI:60240"/>
    </cofactor>
    <text evidence="8">Binds 2 divalent metal cations per subunit.</text>
</comment>
<name>A0A2R6AU08_9ARCH</name>
<evidence type="ECO:0000256" key="8">
    <source>
        <dbReference type="PIRSR" id="PIRSR001123-2"/>
    </source>
</evidence>
<keyword evidence="4 8" id="KW-0479">Metal-binding</keyword>
<dbReference type="GO" id="GO:0004177">
    <property type="term" value="F:aminopeptidase activity"/>
    <property type="evidence" value="ECO:0007669"/>
    <property type="project" value="UniProtKB-UniRule"/>
</dbReference>
<evidence type="ECO:0008006" key="11">
    <source>
        <dbReference type="Google" id="ProtNLM"/>
    </source>
</evidence>
<feature type="binding site" evidence="8">
    <location>
        <position position="226"/>
    </location>
    <ligand>
        <name>Zn(2+)</name>
        <dbReference type="ChEBI" id="CHEBI:29105"/>
        <label>1</label>
    </ligand>
</feature>
<dbReference type="Gene3D" id="2.40.30.40">
    <property type="entry name" value="Peptidase M42, domain 2"/>
    <property type="match status" value="1"/>
</dbReference>
<dbReference type="GO" id="GO:0006508">
    <property type="term" value="P:proteolysis"/>
    <property type="evidence" value="ECO:0007669"/>
    <property type="project" value="UniProtKB-KW"/>
</dbReference>
<gene>
    <name evidence="9" type="ORF">B9Q08_06115</name>
</gene>
<dbReference type="InterPro" id="IPR008007">
    <property type="entry name" value="Peptidase_M42"/>
</dbReference>
<feature type="binding site" evidence="8">
    <location>
        <position position="61"/>
    </location>
    <ligand>
        <name>Zn(2+)</name>
        <dbReference type="ChEBI" id="CHEBI:29105"/>
        <label>1</label>
    </ligand>
</feature>